<keyword evidence="2" id="KW-1185">Reference proteome</keyword>
<name>A0ACC1R0M6_9HYPO</name>
<dbReference type="Proteomes" id="UP001148737">
    <property type="component" value="Unassembled WGS sequence"/>
</dbReference>
<accession>A0ACC1R0M6</accession>
<sequence>MASIPQRASSGLSHDSTHKIRGRTIVKPILKKLNSHSNSDRGSFDLDPLWDDQPSPLSGDYDSAYSDTTPALTPGAYDVASPGANHDAHRPRDVSFSTSASTEYPTWRSKNKYSHMRSTSGTSHTSSIATNDSHAASLLRQLDCLAGYFRPRLPRVCFHHHRARRHDLTHHGHLQHPRTSPHRLSHQVR</sequence>
<gene>
    <name evidence="1" type="ORF">NLG97_g2561</name>
</gene>
<organism evidence="1 2">
    <name type="scientific">Lecanicillium saksenae</name>
    <dbReference type="NCBI Taxonomy" id="468837"/>
    <lineage>
        <taxon>Eukaryota</taxon>
        <taxon>Fungi</taxon>
        <taxon>Dikarya</taxon>
        <taxon>Ascomycota</taxon>
        <taxon>Pezizomycotina</taxon>
        <taxon>Sordariomycetes</taxon>
        <taxon>Hypocreomycetidae</taxon>
        <taxon>Hypocreales</taxon>
        <taxon>Cordycipitaceae</taxon>
        <taxon>Lecanicillium</taxon>
    </lineage>
</organism>
<protein>
    <submittedName>
        <fullName evidence="1">Uncharacterized protein</fullName>
    </submittedName>
</protein>
<reference evidence="1" key="1">
    <citation type="submission" date="2022-07" db="EMBL/GenBank/DDBJ databases">
        <title>Genome Sequence of Lecanicillium saksenae.</title>
        <authorList>
            <person name="Buettner E."/>
        </authorList>
    </citation>
    <scope>NUCLEOTIDE SEQUENCE</scope>
    <source>
        <strain evidence="1">VT-O1</strain>
    </source>
</reference>
<evidence type="ECO:0000313" key="2">
    <source>
        <dbReference type="Proteomes" id="UP001148737"/>
    </source>
</evidence>
<comment type="caution">
    <text evidence="1">The sequence shown here is derived from an EMBL/GenBank/DDBJ whole genome shotgun (WGS) entry which is preliminary data.</text>
</comment>
<dbReference type="EMBL" id="JANAKD010000178">
    <property type="protein sequence ID" value="KAJ3496571.1"/>
    <property type="molecule type" value="Genomic_DNA"/>
</dbReference>
<proteinExistence type="predicted"/>
<evidence type="ECO:0000313" key="1">
    <source>
        <dbReference type="EMBL" id="KAJ3496571.1"/>
    </source>
</evidence>